<protein>
    <submittedName>
        <fullName evidence="1">Uncharacterized protein</fullName>
    </submittedName>
</protein>
<dbReference type="KEGG" id="amaq:GO499_13395"/>
<sequence>MIVSRTALLAIMQSEQALASLDEPWARKYWRGQRPQIVGWRGLAAILEPGHEERALDTQWRSLQSGIRGEREDHRAERTATLECLAKIGPLLPARTGATLSRSAARLLLAGNAPQLRRLLSDLATVGQYSVSLSNFENPTAVSLVQHVAPVVHEHRFQDGGEGKSLMMLADKTAVPALQSCLDRFAAAHRLGADLALKGPFPTTEFRAAGLQMPSRRGITKAEILLDIPATSSPSEVLMALEAQTRLTRAMHGRADLADLLGERERAAGMLAGISQARDLLAREGIDADPWDIPQLTIQRGQHNVAAGVASGAVEVAECPDLARVAS</sequence>
<dbReference type="EMBL" id="CP046620">
    <property type="protein sequence ID" value="QHQ36099.1"/>
    <property type="molecule type" value="Genomic_DNA"/>
</dbReference>
<dbReference type="AlphaFoldDB" id="A0A6P1T4B3"/>
<organism evidence="1 2">
    <name type="scientific">Algicella marina</name>
    <dbReference type="NCBI Taxonomy" id="2683284"/>
    <lineage>
        <taxon>Bacteria</taxon>
        <taxon>Pseudomonadati</taxon>
        <taxon>Pseudomonadota</taxon>
        <taxon>Alphaproteobacteria</taxon>
        <taxon>Rhodobacterales</taxon>
        <taxon>Paracoccaceae</taxon>
        <taxon>Algicella</taxon>
    </lineage>
</organism>
<gene>
    <name evidence="1" type="ORF">GO499_13395</name>
</gene>
<keyword evidence="2" id="KW-1185">Reference proteome</keyword>
<dbReference type="RefSeq" id="WP_161862652.1">
    <property type="nucleotide sequence ID" value="NZ_CP046620.1"/>
</dbReference>
<proteinExistence type="predicted"/>
<evidence type="ECO:0000313" key="1">
    <source>
        <dbReference type="EMBL" id="QHQ36099.1"/>
    </source>
</evidence>
<evidence type="ECO:0000313" key="2">
    <source>
        <dbReference type="Proteomes" id="UP000464495"/>
    </source>
</evidence>
<accession>A0A6P1T4B3</accession>
<dbReference type="Proteomes" id="UP000464495">
    <property type="component" value="Chromosome"/>
</dbReference>
<reference evidence="1 2" key="1">
    <citation type="submission" date="2019-12" db="EMBL/GenBank/DDBJ databases">
        <title>Complete genome sequence of Algicella marina strain 9Alg 56(T) isolated from the red alga Tichocarpus crinitus.</title>
        <authorList>
            <person name="Kim S.-G."/>
            <person name="Nedashkovskaya O.I."/>
        </authorList>
    </citation>
    <scope>NUCLEOTIDE SEQUENCE [LARGE SCALE GENOMIC DNA]</scope>
    <source>
        <strain evidence="1 2">9Alg 56</strain>
    </source>
</reference>
<name>A0A6P1T4B3_9RHOB</name>